<dbReference type="RefSeq" id="WP_126611379.1">
    <property type="nucleotide sequence ID" value="NZ_RXMA01000001.1"/>
</dbReference>
<dbReference type="SMART" id="SM00028">
    <property type="entry name" value="TPR"/>
    <property type="match status" value="4"/>
</dbReference>
<dbReference type="PROSITE" id="PS50005">
    <property type="entry name" value="TPR"/>
    <property type="match status" value="1"/>
</dbReference>
<comment type="caution">
    <text evidence="2">The sequence shown here is derived from an EMBL/GenBank/DDBJ whole genome shotgun (WGS) entry which is preliminary data.</text>
</comment>
<evidence type="ECO:0000313" key="3">
    <source>
        <dbReference type="Proteomes" id="UP000277007"/>
    </source>
</evidence>
<evidence type="ECO:0000313" key="2">
    <source>
        <dbReference type="EMBL" id="RTR24442.1"/>
    </source>
</evidence>
<dbReference type="EMBL" id="RXMA01000001">
    <property type="protein sequence ID" value="RTR24442.1"/>
    <property type="molecule type" value="Genomic_DNA"/>
</dbReference>
<dbReference type="Gene3D" id="3.40.50.2000">
    <property type="entry name" value="Glycogen Phosphorylase B"/>
    <property type="match status" value="1"/>
</dbReference>
<accession>A0A431VNU9</accession>
<dbReference type="InterPro" id="IPR002201">
    <property type="entry name" value="Glyco_trans_9"/>
</dbReference>
<keyword evidence="3" id="KW-1185">Reference proteome</keyword>
<dbReference type="InterPro" id="IPR052943">
    <property type="entry name" value="TMTC_O-mannosyl-trnsfr"/>
</dbReference>
<dbReference type="SUPFAM" id="SSF53756">
    <property type="entry name" value="UDP-Glycosyltransferase/glycogen phosphorylase"/>
    <property type="match status" value="1"/>
</dbReference>
<dbReference type="Proteomes" id="UP000277007">
    <property type="component" value="Unassembled WGS sequence"/>
</dbReference>
<dbReference type="PANTHER" id="PTHR44809">
    <property type="match status" value="1"/>
</dbReference>
<dbReference type="SUPFAM" id="SSF48452">
    <property type="entry name" value="TPR-like"/>
    <property type="match status" value="2"/>
</dbReference>
<dbReference type="GO" id="GO:0016757">
    <property type="term" value="F:glycosyltransferase activity"/>
    <property type="evidence" value="ECO:0007669"/>
    <property type="project" value="InterPro"/>
</dbReference>
<dbReference type="InterPro" id="IPR011990">
    <property type="entry name" value="TPR-like_helical_dom_sf"/>
</dbReference>
<reference evidence="2 3" key="1">
    <citation type="submission" date="2018-12" db="EMBL/GenBank/DDBJ databases">
        <authorList>
            <person name="Yang Y."/>
        </authorList>
    </citation>
    <scope>NUCLEOTIDE SEQUENCE [LARGE SCALE GENOMIC DNA]</scope>
    <source>
        <strain evidence="2 3">L-25-5w-1</strain>
    </source>
</reference>
<keyword evidence="1" id="KW-0802">TPR repeat</keyword>
<evidence type="ECO:0000256" key="1">
    <source>
        <dbReference type="PROSITE-ProRule" id="PRU00339"/>
    </source>
</evidence>
<dbReference type="AlphaFoldDB" id="A0A431VNU9"/>
<organism evidence="2 3">
    <name type="scientific">Azospirillum griseum</name>
    <dbReference type="NCBI Taxonomy" id="2496639"/>
    <lineage>
        <taxon>Bacteria</taxon>
        <taxon>Pseudomonadati</taxon>
        <taxon>Pseudomonadota</taxon>
        <taxon>Alphaproteobacteria</taxon>
        <taxon>Rhodospirillales</taxon>
        <taxon>Azospirillaceae</taxon>
        <taxon>Azospirillum</taxon>
    </lineage>
</organism>
<dbReference type="Gene3D" id="1.25.40.10">
    <property type="entry name" value="Tetratricopeptide repeat domain"/>
    <property type="match status" value="3"/>
</dbReference>
<name>A0A431VNU9_9PROT</name>
<feature type="repeat" description="TPR" evidence="1">
    <location>
        <begin position="223"/>
        <end position="256"/>
    </location>
</feature>
<dbReference type="InterPro" id="IPR019734">
    <property type="entry name" value="TPR_rpt"/>
</dbReference>
<gene>
    <name evidence="2" type="ORF">EJ903_01365</name>
</gene>
<dbReference type="PANTHER" id="PTHR44809:SF1">
    <property type="entry name" value="PROTEIN O-MANNOSYL-TRANSFERASE TMTC1"/>
    <property type="match status" value="1"/>
</dbReference>
<protein>
    <submittedName>
        <fullName evidence="2">Tetratricopeptide repeat protein</fullName>
    </submittedName>
</protein>
<sequence>MTDTLTDALRLHQSGRLAEAADLYAALLRANPLHADALHLLGILRAQQGGPVRDAVALIGQAAALNPTAASYRGNLGKAVRGDWPAAAAGLRDAGDALYDHGQPGIAARAYRAAALIQPDDPLAWGNLAVATRDQGAPGDAVPPIRRASALDPANAAITRLAASLLLDARHPAADAAIRRAIADAPADAALRRARADAAKIAGDRPAAEALYRTALTLDPAEATAWFHLGVVLGDQGRHGDSVPAYARAVRLDPAAVDPRYNLAHAQLITGDWRAGWESFAVRFARGVALPAHAPPRWRGEPLTGQTLLFYGEQGHGDAIQMIRYAPLIARAGGRVVVECLPALVRLFAEAPGVSAAVPLGSAPKADWLCPMMDAPGLFATTPDRCPNAVPYLRPPADARKPELPDDPARLTVGLVWAGDPHRDDARWSHADTRRSLPLSGFAPLFDHPRLRLVSLQKGSAAAQADAPPFAGRLWTRDIAAARDFADTAALVQRLDLVISVDTAVAHLAGALGVPVWVLSRFDGCWRWLLDRDDSPWYPTVRLFRQPTLGEDWTPVLDAVAAALDAAVDALVRARATTP</sequence>
<proteinExistence type="predicted"/>
<dbReference type="Pfam" id="PF13432">
    <property type="entry name" value="TPR_16"/>
    <property type="match status" value="3"/>
</dbReference>
<dbReference type="OrthoDB" id="9814887at2"/>
<dbReference type="Pfam" id="PF01075">
    <property type="entry name" value="Glyco_transf_9"/>
    <property type="match status" value="1"/>
</dbReference>